<evidence type="ECO:0000313" key="1">
    <source>
        <dbReference type="EMBL" id="ABU59527.1"/>
    </source>
</evidence>
<dbReference type="EMBL" id="CP000804">
    <property type="protein sequence ID" value="ABU59527.1"/>
    <property type="molecule type" value="Genomic_DNA"/>
</dbReference>
<sequence>MLTMPLETTKCPVCGRKLALQEYVTPGTRLVCTDCESNLYVEARRPLRLKPVPEEATYNANDRPESYG</sequence>
<evidence type="ECO:0008006" key="3">
    <source>
        <dbReference type="Google" id="ProtNLM"/>
    </source>
</evidence>
<proteinExistence type="predicted"/>
<dbReference type="Gene3D" id="2.20.28.160">
    <property type="match status" value="1"/>
</dbReference>
<gene>
    <name evidence="1" type="ordered locus">Rcas_3477</name>
</gene>
<dbReference type="Proteomes" id="UP000000263">
    <property type="component" value="Chromosome"/>
</dbReference>
<keyword evidence="2" id="KW-1185">Reference proteome</keyword>
<protein>
    <recommendedName>
        <fullName evidence="3">Lysine biosynthesis protein LysW</fullName>
    </recommendedName>
</protein>
<evidence type="ECO:0000313" key="2">
    <source>
        <dbReference type="Proteomes" id="UP000000263"/>
    </source>
</evidence>
<accession>A7NPN1</accession>
<dbReference type="AlphaFoldDB" id="A7NPN1"/>
<dbReference type="Pfam" id="PF21344">
    <property type="entry name" value="Zn_ribbon_LysW"/>
    <property type="match status" value="1"/>
</dbReference>
<dbReference type="eggNOG" id="ENOG5030UBW">
    <property type="taxonomic scope" value="Bacteria"/>
</dbReference>
<organism evidence="1 2">
    <name type="scientific">Roseiflexus castenholzii (strain DSM 13941 / HLO8)</name>
    <dbReference type="NCBI Taxonomy" id="383372"/>
    <lineage>
        <taxon>Bacteria</taxon>
        <taxon>Bacillati</taxon>
        <taxon>Chloroflexota</taxon>
        <taxon>Chloroflexia</taxon>
        <taxon>Chloroflexales</taxon>
        <taxon>Roseiflexineae</taxon>
        <taxon>Roseiflexaceae</taxon>
        <taxon>Roseiflexus</taxon>
    </lineage>
</organism>
<dbReference type="KEGG" id="rca:Rcas_3477"/>
<dbReference type="HOGENOM" id="CLU_2847144_0_0_0"/>
<reference evidence="1 2" key="1">
    <citation type="submission" date="2007-08" db="EMBL/GenBank/DDBJ databases">
        <title>Complete sequence of Roseiflexus castenholzii DSM 13941.</title>
        <authorList>
            <consortium name="US DOE Joint Genome Institute"/>
            <person name="Copeland A."/>
            <person name="Lucas S."/>
            <person name="Lapidus A."/>
            <person name="Barry K."/>
            <person name="Glavina del Rio T."/>
            <person name="Dalin E."/>
            <person name="Tice H."/>
            <person name="Pitluck S."/>
            <person name="Thompson L.S."/>
            <person name="Brettin T."/>
            <person name="Bruce D."/>
            <person name="Detter J.C."/>
            <person name="Han C."/>
            <person name="Tapia R."/>
            <person name="Schmutz J."/>
            <person name="Larimer F."/>
            <person name="Land M."/>
            <person name="Hauser L."/>
            <person name="Kyrpides N."/>
            <person name="Mikhailova N."/>
            <person name="Bryant D.A."/>
            <person name="Hanada S."/>
            <person name="Tsukatani Y."/>
            <person name="Richardson P."/>
        </authorList>
    </citation>
    <scope>NUCLEOTIDE SEQUENCE [LARGE SCALE GENOMIC DNA]</scope>
    <source>
        <strain evidence="2">DSM 13941 / HLO8</strain>
    </source>
</reference>
<name>A7NPN1_ROSCS</name>
<dbReference type="InterPro" id="IPR005906">
    <property type="entry name" value="LysW"/>
</dbReference>
<dbReference type="STRING" id="383372.Rcas_3477"/>